<evidence type="ECO:0000313" key="3">
    <source>
        <dbReference type="EnsemblPlants" id="KQK86490"/>
    </source>
</evidence>
<dbReference type="EnsemblPlants" id="KQK86490">
    <property type="protein sequence ID" value="KQK86490"/>
    <property type="gene ID" value="SETIT_035623mg"/>
</dbReference>
<feature type="region of interest" description="Disordered" evidence="1">
    <location>
        <begin position="60"/>
        <end position="100"/>
    </location>
</feature>
<dbReference type="InterPro" id="IPR012871">
    <property type="entry name" value="DUF1668_ORYSA"/>
</dbReference>
<name>K4A9R7_SETIT</name>
<protein>
    <submittedName>
        <fullName evidence="2 3">Uncharacterized protein</fullName>
    </submittedName>
</protein>
<reference evidence="3" key="3">
    <citation type="submission" date="2018-08" db="UniProtKB">
        <authorList>
            <consortium name="EnsemblPlants"/>
        </authorList>
    </citation>
    <scope>IDENTIFICATION</scope>
    <source>
        <strain evidence="3">Yugu1</strain>
    </source>
</reference>
<dbReference type="Proteomes" id="UP000004995">
    <property type="component" value="Unassembled WGS sequence"/>
</dbReference>
<sequence length="456" mass="51262">MSSSSSGHRKLPRVSYLYNPSPLRRPHPSPLLLLASRSPSNRRCTIFDCIGRIRSTSNNPGKLSLCSPAGSREQEGGEQGTRMPKRRCGERDGGSTAKPRKPRLYLVCDDWDSGYSIRKLSLPADSDEGAVQGLPTLFWRVVAPREDPHHFTSAFGTKIMGGDAIIDVRTRCVLPGPESNAPAFPIYFPVGDDRIYVLDSGSMEICHFPPEQSDAESGGGESSLYEYGFDSKDVWFWHDLQMPPFAIMDVTSYAMHPHSHGHTILVSIKSEDLDAATFSFETGVSAWNFVGDWTLPFTGRGHYESELGALVGLSKEKESFGYIYACDVPNTSNRPPAWKLSKKKVFSKNPAEKHVSASLIYLGCQRKFCLVECVLVKEDKACQEVKEHKDDQVLLEKPEGTCVPQHSRYMYRLMTFSLKYDKMGDLRIRHRRVRYYKVPSKVSTECISQDPVVFWL</sequence>
<reference evidence="2 4" key="1">
    <citation type="journal article" date="2012" name="Nat. Biotechnol.">
        <title>Reference genome sequence of the model plant Setaria.</title>
        <authorList>
            <person name="Bennetzen J.L."/>
            <person name="Schmutz J."/>
            <person name="Wang H."/>
            <person name="Percifield R."/>
            <person name="Hawkins J."/>
            <person name="Pontaroli A.C."/>
            <person name="Estep M."/>
            <person name="Feng L."/>
            <person name="Vaughn J.N."/>
            <person name="Grimwood J."/>
            <person name="Jenkins J."/>
            <person name="Barry K."/>
            <person name="Lindquist E."/>
            <person name="Hellsten U."/>
            <person name="Deshpande S."/>
            <person name="Wang X."/>
            <person name="Wu X."/>
            <person name="Mitros T."/>
            <person name="Triplett J."/>
            <person name="Yang X."/>
            <person name="Ye C.Y."/>
            <person name="Mauro-Herrera M."/>
            <person name="Wang L."/>
            <person name="Li P."/>
            <person name="Sharma M."/>
            <person name="Sharma R."/>
            <person name="Ronald P.C."/>
            <person name="Panaud O."/>
            <person name="Kellogg E.A."/>
            <person name="Brutnell T.P."/>
            <person name="Doust A.N."/>
            <person name="Tuskan G.A."/>
            <person name="Rokhsar D."/>
            <person name="Devos K.M."/>
        </authorList>
    </citation>
    <scope>NUCLEOTIDE SEQUENCE [LARGE SCALE GENOMIC DNA]</scope>
    <source>
        <strain evidence="4">cv. Yugu1</strain>
        <strain evidence="2">Yugu1</strain>
    </source>
</reference>
<dbReference type="HOGENOM" id="CLU_021283_0_0_1"/>
<dbReference type="PANTHER" id="PTHR33085:SF42">
    <property type="entry name" value="DUF1618 DOMAIN-CONTAINING PROTEIN"/>
    <property type="match status" value="1"/>
</dbReference>
<dbReference type="AlphaFoldDB" id="K4A9R7"/>
<organism evidence="2">
    <name type="scientific">Setaria italica</name>
    <name type="common">Foxtail millet</name>
    <name type="synonym">Panicum italicum</name>
    <dbReference type="NCBI Taxonomy" id="4555"/>
    <lineage>
        <taxon>Eukaryota</taxon>
        <taxon>Viridiplantae</taxon>
        <taxon>Streptophyta</taxon>
        <taxon>Embryophyta</taxon>
        <taxon>Tracheophyta</taxon>
        <taxon>Spermatophyta</taxon>
        <taxon>Magnoliopsida</taxon>
        <taxon>Liliopsida</taxon>
        <taxon>Poales</taxon>
        <taxon>Poaceae</taxon>
        <taxon>PACMAD clade</taxon>
        <taxon>Panicoideae</taxon>
        <taxon>Panicodae</taxon>
        <taxon>Paniceae</taxon>
        <taxon>Cenchrinae</taxon>
        <taxon>Setaria</taxon>
    </lineage>
</organism>
<feature type="region of interest" description="Disordered" evidence="1">
    <location>
        <begin position="1"/>
        <end position="22"/>
    </location>
</feature>
<proteinExistence type="predicted"/>
<reference evidence="2" key="2">
    <citation type="submission" date="2015-07" db="EMBL/GenBank/DDBJ databases">
        <authorList>
            <person name="Noorani M."/>
        </authorList>
    </citation>
    <scope>NUCLEOTIDE SEQUENCE</scope>
    <source>
        <strain evidence="2">Yugu1</strain>
    </source>
</reference>
<dbReference type="Gramene" id="KQK86490">
    <property type="protein sequence ID" value="KQK86490"/>
    <property type="gene ID" value="SETIT_035623mg"/>
</dbReference>
<dbReference type="OMA" id="FAIMDVT"/>
<evidence type="ECO:0000256" key="1">
    <source>
        <dbReference type="SAM" id="MobiDB-lite"/>
    </source>
</evidence>
<dbReference type="EMBL" id="CM003536">
    <property type="protein sequence ID" value="RCV40280.1"/>
    <property type="molecule type" value="Genomic_DNA"/>
</dbReference>
<evidence type="ECO:0000313" key="2">
    <source>
        <dbReference type="EMBL" id="RCV40280.1"/>
    </source>
</evidence>
<dbReference type="EMBL" id="AGNK02005308">
    <property type="status" value="NOT_ANNOTATED_CDS"/>
    <property type="molecule type" value="Genomic_DNA"/>
</dbReference>
<dbReference type="PANTHER" id="PTHR33085">
    <property type="entry name" value="OS12G0113100 PROTEIN-RELATED"/>
    <property type="match status" value="1"/>
</dbReference>
<keyword evidence="4" id="KW-1185">Reference proteome</keyword>
<accession>K4A9R7</accession>
<gene>
    <name evidence="3" type="primary">LOC101782521</name>
    <name evidence="2" type="ORF">SETIT_9G040000v2</name>
</gene>
<evidence type="ECO:0000313" key="4">
    <source>
        <dbReference type="Proteomes" id="UP000004995"/>
    </source>
</evidence>
<dbReference type="Pfam" id="PF07893">
    <property type="entry name" value="DUF1668"/>
    <property type="match status" value="1"/>
</dbReference>
<dbReference type="OrthoDB" id="651695at2759"/>
<dbReference type="eggNOG" id="ENOG502R3X6">
    <property type="taxonomic scope" value="Eukaryota"/>
</dbReference>